<comment type="similarity">
    <text evidence="2 8">Belongs to the glycosyl hydrolase 28 family.</text>
</comment>
<evidence type="ECO:0000313" key="10">
    <source>
        <dbReference type="EMBL" id="EPS70858.1"/>
    </source>
</evidence>
<sequence>MKIQNYVILFTFISLAHALGAHHHHGFLMNEYGTNFEAYPSHHFQRFSNLSSRIRSINVLDFGAKGDGVTDDSKALLNAWKEACSSSQDVKLIVPPDRNYLLKQLRFSGPCTSQVGGGLKASDKTSDYGSDRRHWIRFDSVDRLVVQGGGTVDGNGKAWWQNSCKRNKSK</sequence>
<keyword evidence="4" id="KW-0964">Secreted</keyword>
<dbReference type="GO" id="GO:0005975">
    <property type="term" value="P:carbohydrate metabolic process"/>
    <property type="evidence" value="ECO:0007669"/>
    <property type="project" value="InterPro"/>
</dbReference>
<keyword evidence="3" id="KW-0134">Cell wall</keyword>
<comment type="caution">
    <text evidence="10">The sequence shown here is derived from an EMBL/GenBank/DDBJ whole genome shotgun (WGS) entry which is preliminary data.</text>
</comment>
<feature type="non-terminal residue" evidence="10">
    <location>
        <position position="170"/>
    </location>
</feature>
<evidence type="ECO:0000256" key="3">
    <source>
        <dbReference type="ARBA" id="ARBA00022512"/>
    </source>
</evidence>
<dbReference type="GO" id="GO:0004650">
    <property type="term" value="F:polygalacturonase activity"/>
    <property type="evidence" value="ECO:0007669"/>
    <property type="project" value="InterPro"/>
</dbReference>
<evidence type="ECO:0000256" key="1">
    <source>
        <dbReference type="ARBA" id="ARBA00004191"/>
    </source>
</evidence>
<dbReference type="Gene3D" id="2.160.20.10">
    <property type="entry name" value="Single-stranded right-handed beta-helix, Pectin lyase-like"/>
    <property type="match status" value="1"/>
</dbReference>
<dbReference type="GO" id="GO:0071555">
    <property type="term" value="P:cell wall organization"/>
    <property type="evidence" value="ECO:0007669"/>
    <property type="project" value="UniProtKB-KW"/>
</dbReference>
<feature type="chain" id="PRO_5004550184" evidence="9">
    <location>
        <begin position="19"/>
        <end position="170"/>
    </location>
</feature>
<dbReference type="InterPro" id="IPR011050">
    <property type="entry name" value="Pectin_lyase_fold/virulence"/>
</dbReference>
<dbReference type="Pfam" id="PF00295">
    <property type="entry name" value="Glyco_hydro_28"/>
    <property type="match status" value="1"/>
</dbReference>
<protein>
    <submittedName>
        <fullName evidence="10">Polygalacturonase</fullName>
    </submittedName>
</protein>
<evidence type="ECO:0000256" key="2">
    <source>
        <dbReference type="ARBA" id="ARBA00008834"/>
    </source>
</evidence>
<keyword evidence="11" id="KW-1185">Reference proteome</keyword>
<organism evidence="10 11">
    <name type="scientific">Genlisea aurea</name>
    <dbReference type="NCBI Taxonomy" id="192259"/>
    <lineage>
        <taxon>Eukaryota</taxon>
        <taxon>Viridiplantae</taxon>
        <taxon>Streptophyta</taxon>
        <taxon>Embryophyta</taxon>
        <taxon>Tracheophyta</taxon>
        <taxon>Spermatophyta</taxon>
        <taxon>Magnoliopsida</taxon>
        <taxon>eudicotyledons</taxon>
        <taxon>Gunneridae</taxon>
        <taxon>Pentapetalae</taxon>
        <taxon>asterids</taxon>
        <taxon>lamiids</taxon>
        <taxon>Lamiales</taxon>
        <taxon>Lentibulariaceae</taxon>
        <taxon>Genlisea</taxon>
    </lineage>
</organism>
<evidence type="ECO:0000256" key="5">
    <source>
        <dbReference type="ARBA" id="ARBA00022801"/>
    </source>
</evidence>
<keyword evidence="6 8" id="KW-0326">Glycosidase</keyword>
<evidence type="ECO:0000256" key="7">
    <source>
        <dbReference type="ARBA" id="ARBA00023316"/>
    </source>
</evidence>
<evidence type="ECO:0000256" key="4">
    <source>
        <dbReference type="ARBA" id="ARBA00022525"/>
    </source>
</evidence>
<keyword evidence="5 8" id="KW-0378">Hydrolase</keyword>
<dbReference type="EMBL" id="AUSU01001503">
    <property type="protein sequence ID" value="EPS70858.1"/>
    <property type="molecule type" value="Genomic_DNA"/>
</dbReference>
<name>S8E530_9LAMI</name>
<keyword evidence="7" id="KW-0961">Cell wall biogenesis/degradation</keyword>
<gene>
    <name evidence="10" type="ORF">M569_03901</name>
</gene>
<proteinExistence type="inferred from homology"/>
<keyword evidence="9" id="KW-0732">Signal</keyword>
<dbReference type="InterPro" id="IPR000743">
    <property type="entry name" value="Glyco_hydro_28"/>
</dbReference>
<dbReference type="OrthoDB" id="187139at2759"/>
<evidence type="ECO:0000313" key="11">
    <source>
        <dbReference type="Proteomes" id="UP000015453"/>
    </source>
</evidence>
<evidence type="ECO:0000256" key="6">
    <source>
        <dbReference type="ARBA" id="ARBA00023295"/>
    </source>
</evidence>
<dbReference type="InterPro" id="IPR012334">
    <property type="entry name" value="Pectin_lyas_fold"/>
</dbReference>
<dbReference type="AlphaFoldDB" id="S8E530"/>
<reference evidence="10 11" key="1">
    <citation type="journal article" date="2013" name="BMC Genomics">
        <title>The miniature genome of a carnivorous plant Genlisea aurea contains a low number of genes and short non-coding sequences.</title>
        <authorList>
            <person name="Leushkin E.V."/>
            <person name="Sutormin R.A."/>
            <person name="Nabieva E.R."/>
            <person name="Penin A.A."/>
            <person name="Kondrashov A.S."/>
            <person name="Logacheva M.D."/>
        </authorList>
    </citation>
    <scope>NUCLEOTIDE SEQUENCE [LARGE SCALE GENOMIC DNA]</scope>
</reference>
<feature type="signal peptide" evidence="9">
    <location>
        <begin position="1"/>
        <end position="18"/>
    </location>
</feature>
<comment type="subcellular location">
    <subcellularLocation>
        <location evidence="1">Secreted</location>
        <location evidence="1">Cell wall</location>
    </subcellularLocation>
</comment>
<dbReference type="PANTHER" id="PTHR31375">
    <property type="match status" value="1"/>
</dbReference>
<dbReference type="SUPFAM" id="SSF51126">
    <property type="entry name" value="Pectin lyase-like"/>
    <property type="match status" value="1"/>
</dbReference>
<dbReference type="Proteomes" id="UP000015453">
    <property type="component" value="Unassembled WGS sequence"/>
</dbReference>
<evidence type="ECO:0000256" key="8">
    <source>
        <dbReference type="RuleBase" id="RU361169"/>
    </source>
</evidence>
<evidence type="ECO:0000256" key="9">
    <source>
        <dbReference type="SAM" id="SignalP"/>
    </source>
</evidence>
<accession>S8E530</accession>